<dbReference type="InterPro" id="IPR011662">
    <property type="entry name" value="Secretin/TonB_short_N"/>
</dbReference>
<evidence type="ECO:0000256" key="6">
    <source>
        <dbReference type="ARBA" id="ARBA00022692"/>
    </source>
</evidence>
<evidence type="ECO:0000256" key="14">
    <source>
        <dbReference type="PROSITE-ProRule" id="PRU01360"/>
    </source>
</evidence>
<keyword evidence="8" id="KW-0408">Iron</keyword>
<evidence type="ECO:0000259" key="18">
    <source>
        <dbReference type="SMART" id="SM00965"/>
    </source>
</evidence>
<reference evidence="19 20" key="1">
    <citation type="submission" date="2020-04" db="EMBL/GenBank/DDBJ databases">
        <authorList>
            <person name="De Canck E."/>
        </authorList>
    </citation>
    <scope>NUCLEOTIDE SEQUENCE [LARGE SCALE GENOMIC DNA]</scope>
    <source>
        <strain evidence="19 20">LMG 3458</strain>
    </source>
</reference>
<dbReference type="GO" id="GO:0038023">
    <property type="term" value="F:signaling receptor activity"/>
    <property type="evidence" value="ECO:0007669"/>
    <property type="project" value="InterPro"/>
</dbReference>
<keyword evidence="11 14" id="KW-0472">Membrane</keyword>
<evidence type="ECO:0000256" key="4">
    <source>
        <dbReference type="ARBA" id="ARBA00022452"/>
    </source>
</evidence>
<dbReference type="PANTHER" id="PTHR32552">
    <property type="entry name" value="FERRICHROME IRON RECEPTOR-RELATED"/>
    <property type="match status" value="1"/>
</dbReference>
<evidence type="ECO:0000256" key="15">
    <source>
        <dbReference type="PROSITE-ProRule" id="PRU10144"/>
    </source>
</evidence>
<dbReference type="Pfam" id="PF07660">
    <property type="entry name" value="STN"/>
    <property type="match status" value="1"/>
</dbReference>
<keyword evidence="6 14" id="KW-0812">Transmembrane</keyword>
<dbReference type="GO" id="GO:0009279">
    <property type="term" value="C:cell outer membrane"/>
    <property type="evidence" value="ECO:0007669"/>
    <property type="project" value="UniProtKB-SubCell"/>
</dbReference>
<dbReference type="Pfam" id="PF00593">
    <property type="entry name" value="TonB_dep_Rec_b-barrel"/>
    <property type="match status" value="1"/>
</dbReference>
<dbReference type="SUPFAM" id="SSF56935">
    <property type="entry name" value="Porins"/>
    <property type="match status" value="1"/>
</dbReference>
<keyword evidence="13 14" id="KW-0998">Cell outer membrane</keyword>
<dbReference type="Pfam" id="PF07715">
    <property type="entry name" value="Plug"/>
    <property type="match status" value="1"/>
</dbReference>
<evidence type="ECO:0000313" key="20">
    <source>
        <dbReference type="Proteomes" id="UP000494111"/>
    </source>
</evidence>
<dbReference type="GO" id="GO:0015891">
    <property type="term" value="P:siderophore transport"/>
    <property type="evidence" value="ECO:0007669"/>
    <property type="project" value="InterPro"/>
</dbReference>
<keyword evidence="5" id="KW-0410">Iron transport</keyword>
<evidence type="ECO:0000256" key="12">
    <source>
        <dbReference type="ARBA" id="ARBA00023170"/>
    </source>
</evidence>
<dbReference type="PROSITE" id="PS01156">
    <property type="entry name" value="TONB_DEPENDENT_REC_2"/>
    <property type="match status" value="1"/>
</dbReference>
<dbReference type="FunFam" id="2.170.130.10:FF:000001">
    <property type="entry name" value="Catecholate siderophore TonB-dependent receptor"/>
    <property type="match status" value="1"/>
</dbReference>
<evidence type="ECO:0000256" key="7">
    <source>
        <dbReference type="ARBA" id="ARBA00022729"/>
    </source>
</evidence>
<dbReference type="RefSeq" id="WP_175192786.1">
    <property type="nucleotide sequence ID" value="NZ_CADIJO010000007.1"/>
</dbReference>
<feature type="short sequence motif" description="TonB C-terminal box" evidence="15">
    <location>
        <begin position="785"/>
        <end position="802"/>
    </location>
</feature>
<evidence type="ECO:0000256" key="17">
    <source>
        <dbReference type="SAM" id="SignalP"/>
    </source>
</evidence>
<dbReference type="Gene3D" id="2.170.130.10">
    <property type="entry name" value="TonB-dependent receptor, plug domain"/>
    <property type="match status" value="1"/>
</dbReference>
<evidence type="ECO:0000256" key="13">
    <source>
        <dbReference type="ARBA" id="ARBA00023237"/>
    </source>
</evidence>
<protein>
    <submittedName>
        <fullName evidence="19">Ferrichrome outer membrane transporter/phage receptor</fullName>
    </submittedName>
</protein>
<name>A0A6S6ZX92_9BURK</name>
<evidence type="ECO:0000256" key="3">
    <source>
        <dbReference type="ARBA" id="ARBA00022448"/>
    </source>
</evidence>
<dbReference type="InterPro" id="IPR010917">
    <property type="entry name" value="TonB_rcpt_CS"/>
</dbReference>
<keyword evidence="3 14" id="KW-0813">Transport</keyword>
<dbReference type="PROSITE" id="PS52016">
    <property type="entry name" value="TONB_DEPENDENT_REC_3"/>
    <property type="match status" value="1"/>
</dbReference>
<evidence type="ECO:0000256" key="10">
    <source>
        <dbReference type="ARBA" id="ARBA00023077"/>
    </source>
</evidence>
<dbReference type="InterPro" id="IPR039426">
    <property type="entry name" value="TonB-dep_rcpt-like"/>
</dbReference>
<dbReference type="NCBIfam" id="TIGR01783">
    <property type="entry name" value="TonB-siderophor"/>
    <property type="match status" value="1"/>
</dbReference>
<keyword evidence="12 19" id="KW-0675">Receptor</keyword>
<accession>A0A6S6ZX92</accession>
<comment type="subcellular location">
    <subcellularLocation>
        <location evidence="1 14">Cell outer membrane</location>
        <topology evidence="1 14">Multi-pass membrane protein</topology>
    </subcellularLocation>
</comment>
<dbReference type="PANTHER" id="PTHR32552:SF68">
    <property type="entry name" value="FERRICHROME OUTER MEMBRANE TRANSPORTER_PHAGE RECEPTOR"/>
    <property type="match status" value="1"/>
</dbReference>
<dbReference type="AlphaFoldDB" id="A0A6S6ZX92"/>
<keyword evidence="7 17" id="KW-0732">Signal</keyword>
<dbReference type="Gene3D" id="2.40.170.20">
    <property type="entry name" value="TonB-dependent receptor, beta-barrel domain"/>
    <property type="match status" value="1"/>
</dbReference>
<keyword evidence="9" id="KW-0406">Ion transport</keyword>
<evidence type="ECO:0000256" key="8">
    <source>
        <dbReference type="ARBA" id="ARBA00023004"/>
    </source>
</evidence>
<keyword evidence="10 16" id="KW-0798">TonB box</keyword>
<dbReference type="Proteomes" id="UP000494111">
    <property type="component" value="Unassembled WGS sequence"/>
</dbReference>
<dbReference type="Gene3D" id="3.55.50.30">
    <property type="match status" value="1"/>
</dbReference>
<feature type="domain" description="Secretin/TonB short N-terminal" evidence="18">
    <location>
        <begin position="62"/>
        <end position="112"/>
    </location>
</feature>
<dbReference type="FunFam" id="2.40.170.20:FF:000005">
    <property type="entry name" value="TonB-dependent siderophore receptor"/>
    <property type="match status" value="1"/>
</dbReference>
<comment type="similarity">
    <text evidence="2 14 16">Belongs to the TonB-dependent receptor family.</text>
</comment>
<feature type="signal peptide" evidence="17">
    <location>
        <begin position="1"/>
        <end position="32"/>
    </location>
</feature>
<evidence type="ECO:0000256" key="1">
    <source>
        <dbReference type="ARBA" id="ARBA00004571"/>
    </source>
</evidence>
<proteinExistence type="inferred from homology"/>
<evidence type="ECO:0000256" key="5">
    <source>
        <dbReference type="ARBA" id="ARBA00022496"/>
    </source>
</evidence>
<dbReference type="InterPro" id="IPR012910">
    <property type="entry name" value="Plug_dom"/>
</dbReference>
<dbReference type="InterPro" id="IPR010105">
    <property type="entry name" value="TonB_sidphr_rcpt"/>
</dbReference>
<organism evidence="19 20">
    <name type="scientific">Achromobacter deleyi</name>
    <dbReference type="NCBI Taxonomy" id="1353891"/>
    <lineage>
        <taxon>Bacteria</taxon>
        <taxon>Pseudomonadati</taxon>
        <taxon>Pseudomonadota</taxon>
        <taxon>Betaproteobacteria</taxon>
        <taxon>Burkholderiales</taxon>
        <taxon>Alcaligenaceae</taxon>
        <taxon>Achromobacter</taxon>
    </lineage>
</organism>
<evidence type="ECO:0000256" key="2">
    <source>
        <dbReference type="ARBA" id="ARBA00009810"/>
    </source>
</evidence>
<keyword evidence="4 14" id="KW-1134">Transmembrane beta strand</keyword>
<dbReference type="InterPro" id="IPR037066">
    <property type="entry name" value="Plug_dom_sf"/>
</dbReference>
<evidence type="ECO:0000313" key="19">
    <source>
        <dbReference type="EMBL" id="CAB3699065.1"/>
    </source>
</evidence>
<dbReference type="SMART" id="SM00965">
    <property type="entry name" value="STN"/>
    <property type="match status" value="1"/>
</dbReference>
<dbReference type="InterPro" id="IPR000531">
    <property type="entry name" value="Beta-barrel_TonB"/>
</dbReference>
<feature type="chain" id="PRO_5028881182" evidence="17">
    <location>
        <begin position="33"/>
        <end position="802"/>
    </location>
</feature>
<gene>
    <name evidence="19" type="primary">fhuA_4</name>
    <name evidence="19" type="ORF">LMG3458_02550</name>
</gene>
<sequence>MPLPTLTHRLTPLALCLALAALGGATALPAHAQQQTDAALQYDIPAGPLAPALNRYAQQAGVAISVDASRIQGLTTPGLRGRYRVDEGFRALLAGTGFAATRTAGGYLLTPQPQPGATTLPAVRVSGQGVPGALDPTAGLLASTSSSATKTDTALIETPQSVSVITREQLDEQKPRSVSEALRYTPGAFTGLVGAADRYDYVALRGFIENSTDNTIYDGLKLLSDSGTFSSIQIDPYFVERIDVFRGPSSVLFGRSAPGGLVQLTSKRPLFEPYRSVEVSYGTQGQKSAGFDLAGPVDDNGKVAYRVTGLGRSTDTQFDNTREERYAIAPQVMFKFTPDTSLLLQAYLQRDPSGGFHSGVPADASITNDHAGQRISRHFVDSDPDDNQFKRNERIFGYQFDHRFNDRWTFRQNARYVSSDVRLKQVYGYGWANDTELTRYYSGARETLSAFAIDNQLQGSFETGAVKHTLLLGMDYQHRHADGRWDSGSASNLDAFHPDYANGDVQITSRTFFDRKLEQTGFYLQDQLAYDRWRLTLSGRQDDVRTTDSSRTGAYLSDKNWNGSKFTKRGGLVYLFDNGVSPYVSYSESFNPNAYVDRQGNLLPPTQSKQYEVGVKYQQPGTENMVTLAVFDLTQDNVANRVLAQTYYTAAGKVRSRGIELEGKTRLTDNLTMLAAYTFTDMSYRESAEGLAGKTPYQAPRHMASVWGDYQFDNGLGVGAGVRYVGTSWADNANTLKVPAYTLLDMSVRYDLGRLSSSLKGMSVRVAANNLLDKTYVASCASLNYCYYGEERNVVATLKYEF</sequence>
<dbReference type="InterPro" id="IPR036942">
    <property type="entry name" value="Beta-barrel_TonB_sf"/>
</dbReference>
<dbReference type="EMBL" id="CADIJO010000007">
    <property type="protein sequence ID" value="CAB3699065.1"/>
    <property type="molecule type" value="Genomic_DNA"/>
</dbReference>
<evidence type="ECO:0000256" key="16">
    <source>
        <dbReference type="RuleBase" id="RU003357"/>
    </source>
</evidence>
<dbReference type="GO" id="GO:0015344">
    <property type="term" value="F:siderophore uptake transmembrane transporter activity"/>
    <property type="evidence" value="ECO:0007669"/>
    <property type="project" value="TreeGrafter"/>
</dbReference>
<dbReference type="CDD" id="cd01347">
    <property type="entry name" value="ligand_gated_channel"/>
    <property type="match status" value="1"/>
</dbReference>
<evidence type="ECO:0000256" key="11">
    <source>
        <dbReference type="ARBA" id="ARBA00023136"/>
    </source>
</evidence>
<evidence type="ECO:0000256" key="9">
    <source>
        <dbReference type="ARBA" id="ARBA00023065"/>
    </source>
</evidence>